<dbReference type="EMBL" id="JACIEM010000003">
    <property type="protein sequence ID" value="MBB4003839.1"/>
    <property type="molecule type" value="Genomic_DNA"/>
</dbReference>
<dbReference type="AlphaFoldDB" id="A0A7W6HEP1"/>
<organism evidence="3 4">
    <name type="scientific">Aurantimonas endophytica</name>
    <dbReference type="NCBI Taxonomy" id="1522175"/>
    <lineage>
        <taxon>Bacteria</taxon>
        <taxon>Pseudomonadati</taxon>
        <taxon>Pseudomonadota</taxon>
        <taxon>Alphaproteobacteria</taxon>
        <taxon>Hyphomicrobiales</taxon>
        <taxon>Aurantimonadaceae</taxon>
        <taxon>Aurantimonas</taxon>
    </lineage>
</organism>
<proteinExistence type="predicted"/>
<dbReference type="Proteomes" id="UP000588647">
    <property type="component" value="Unassembled WGS sequence"/>
</dbReference>
<accession>A0A7W6HEP1</accession>
<keyword evidence="1" id="KW-0812">Transmembrane</keyword>
<feature type="transmembrane region" description="Helical" evidence="1">
    <location>
        <begin position="62"/>
        <end position="86"/>
    </location>
</feature>
<feature type="transmembrane region" description="Helical" evidence="1">
    <location>
        <begin position="137"/>
        <end position="156"/>
    </location>
</feature>
<evidence type="ECO:0000313" key="4">
    <source>
        <dbReference type="Proteomes" id="UP000588647"/>
    </source>
</evidence>
<keyword evidence="4" id="KW-1185">Reference proteome</keyword>
<evidence type="ECO:0000256" key="1">
    <source>
        <dbReference type="SAM" id="Phobius"/>
    </source>
</evidence>
<comment type="caution">
    <text evidence="3">The sequence shown here is derived from an EMBL/GenBank/DDBJ whole genome shotgun (WGS) entry which is preliminary data.</text>
</comment>
<dbReference type="InterPro" id="IPR046586">
    <property type="entry name" value="DUF6644"/>
</dbReference>
<evidence type="ECO:0000259" key="2">
    <source>
        <dbReference type="Pfam" id="PF20349"/>
    </source>
</evidence>
<protein>
    <recommendedName>
        <fullName evidence="2">DUF6644 domain-containing protein</fullName>
    </recommendedName>
</protein>
<feature type="transmembrane region" description="Helical" evidence="1">
    <location>
        <begin position="27"/>
        <end position="50"/>
    </location>
</feature>
<evidence type="ECO:0000313" key="3">
    <source>
        <dbReference type="EMBL" id="MBB4003839.1"/>
    </source>
</evidence>
<dbReference type="RefSeq" id="WP_210292128.1">
    <property type="nucleotide sequence ID" value="NZ_JAAAMM010000003.1"/>
</dbReference>
<name>A0A7W6HEP1_9HYPH</name>
<sequence length="159" mass="16669">MINDLLGSLGATPLAVALRTSLYVYPLVNAAHILALATLFGSILALNLRLLGVATAVPVQPLAIFLPRVAAAGLAMAVLTGALLFLVQPVDYAGNPFFLAKIGLVVLGAVHAIVVHRSRGWQVVQSPLGIVTRRLRLSALASLLIWTAAIVSGRFIGFE</sequence>
<keyword evidence="1" id="KW-1133">Transmembrane helix</keyword>
<reference evidence="3 4" key="1">
    <citation type="submission" date="2020-08" db="EMBL/GenBank/DDBJ databases">
        <title>Genomic Encyclopedia of Type Strains, Phase IV (KMG-IV): sequencing the most valuable type-strain genomes for metagenomic binning, comparative biology and taxonomic classification.</title>
        <authorList>
            <person name="Goeker M."/>
        </authorList>
    </citation>
    <scope>NUCLEOTIDE SEQUENCE [LARGE SCALE GENOMIC DNA]</scope>
    <source>
        <strain evidence="3 4">DSM 103570</strain>
    </source>
</reference>
<feature type="domain" description="DUF6644" evidence="2">
    <location>
        <begin position="29"/>
        <end position="158"/>
    </location>
</feature>
<keyword evidence="1" id="KW-0472">Membrane</keyword>
<gene>
    <name evidence="3" type="ORF">GGR03_002920</name>
</gene>
<feature type="transmembrane region" description="Helical" evidence="1">
    <location>
        <begin position="98"/>
        <end position="116"/>
    </location>
</feature>
<dbReference type="Pfam" id="PF20349">
    <property type="entry name" value="DUF6644"/>
    <property type="match status" value="1"/>
</dbReference>